<keyword evidence="2" id="KW-1185">Reference proteome</keyword>
<gene>
    <name evidence="1" type="ORF">VFH_II228840</name>
</gene>
<dbReference type="EMBL" id="OX451737">
    <property type="protein sequence ID" value="CAI8600544.1"/>
    <property type="molecule type" value="Genomic_DNA"/>
</dbReference>
<protein>
    <submittedName>
        <fullName evidence="1">Uncharacterized protein</fullName>
    </submittedName>
</protein>
<evidence type="ECO:0000313" key="2">
    <source>
        <dbReference type="Proteomes" id="UP001157006"/>
    </source>
</evidence>
<sequence length="124" mass="14166">MKIKKIPERNECGGRSHRRITTAAWLKSDEFSCSSSGVQRLGHRLNKPKLILRCFRKETLLPPFPSLRSLDPSVLAIYPPSSTTLSPHSLNRKEFMQPGGVRDAHIRNCTHIVCFWLSFSSLEY</sequence>
<reference evidence="1 2" key="1">
    <citation type="submission" date="2023-01" db="EMBL/GenBank/DDBJ databases">
        <authorList>
            <person name="Kreplak J."/>
        </authorList>
    </citation>
    <scope>NUCLEOTIDE SEQUENCE [LARGE SCALE GENOMIC DNA]</scope>
</reference>
<dbReference type="AlphaFoldDB" id="A0AAV0ZS20"/>
<dbReference type="Proteomes" id="UP001157006">
    <property type="component" value="Chromosome 2"/>
</dbReference>
<evidence type="ECO:0000313" key="1">
    <source>
        <dbReference type="EMBL" id="CAI8600544.1"/>
    </source>
</evidence>
<accession>A0AAV0ZS20</accession>
<organism evidence="1 2">
    <name type="scientific">Vicia faba</name>
    <name type="common">Broad bean</name>
    <name type="synonym">Faba vulgaris</name>
    <dbReference type="NCBI Taxonomy" id="3906"/>
    <lineage>
        <taxon>Eukaryota</taxon>
        <taxon>Viridiplantae</taxon>
        <taxon>Streptophyta</taxon>
        <taxon>Embryophyta</taxon>
        <taxon>Tracheophyta</taxon>
        <taxon>Spermatophyta</taxon>
        <taxon>Magnoliopsida</taxon>
        <taxon>eudicotyledons</taxon>
        <taxon>Gunneridae</taxon>
        <taxon>Pentapetalae</taxon>
        <taxon>rosids</taxon>
        <taxon>fabids</taxon>
        <taxon>Fabales</taxon>
        <taxon>Fabaceae</taxon>
        <taxon>Papilionoideae</taxon>
        <taxon>50 kb inversion clade</taxon>
        <taxon>NPAAA clade</taxon>
        <taxon>Hologalegina</taxon>
        <taxon>IRL clade</taxon>
        <taxon>Fabeae</taxon>
        <taxon>Vicia</taxon>
    </lineage>
</organism>
<name>A0AAV0ZS20_VICFA</name>
<proteinExistence type="predicted"/>